<keyword evidence="3" id="KW-0203">Cytokinin biosynthesis</keyword>
<evidence type="ECO:0000313" key="8">
    <source>
        <dbReference type="EMBL" id="GAV77763.1"/>
    </source>
</evidence>
<feature type="compositionally biased region" description="Basic and acidic residues" evidence="7">
    <location>
        <begin position="93"/>
        <end position="131"/>
    </location>
</feature>
<gene>
    <name evidence="8" type="ORF">CFOL_v3_21233</name>
</gene>
<feature type="compositionally biased region" description="Polar residues" evidence="7">
    <location>
        <begin position="137"/>
        <end position="146"/>
    </location>
</feature>
<feature type="compositionally biased region" description="Basic residues" evidence="7">
    <location>
        <begin position="147"/>
        <end position="159"/>
    </location>
</feature>
<comment type="subcellular location">
    <subcellularLocation>
        <location evidence="1">Cytoplasm</location>
    </subcellularLocation>
</comment>
<dbReference type="InParanoid" id="A0A1Q3CCH0"/>
<comment type="caution">
    <text evidence="8">The sequence shown here is derived from an EMBL/GenBank/DDBJ whole genome shotgun (WGS) entry which is preliminary data.</text>
</comment>
<evidence type="ECO:0000256" key="1">
    <source>
        <dbReference type="ARBA" id="ARBA00004496"/>
    </source>
</evidence>
<evidence type="ECO:0000313" key="9">
    <source>
        <dbReference type="Proteomes" id="UP000187406"/>
    </source>
</evidence>
<dbReference type="Proteomes" id="UP000187406">
    <property type="component" value="Unassembled WGS sequence"/>
</dbReference>
<evidence type="ECO:0000256" key="3">
    <source>
        <dbReference type="ARBA" id="ARBA00022712"/>
    </source>
</evidence>
<dbReference type="PANTHER" id="PTHR33347:SF31">
    <property type="entry name" value="PROTEIN SOB FIVE-LIKE 1"/>
    <property type="match status" value="1"/>
</dbReference>
<organism evidence="8 9">
    <name type="scientific">Cephalotus follicularis</name>
    <name type="common">Albany pitcher plant</name>
    <dbReference type="NCBI Taxonomy" id="3775"/>
    <lineage>
        <taxon>Eukaryota</taxon>
        <taxon>Viridiplantae</taxon>
        <taxon>Streptophyta</taxon>
        <taxon>Embryophyta</taxon>
        <taxon>Tracheophyta</taxon>
        <taxon>Spermatophyta</taxon>
        <taxon>Magnoliopsida</taxon>
        <taxon>eudicotyledons</taxon>
        <taxon>Gunneridae</taxon>
        <taxon>Pentapetalae</taxon>
        <taxon>rosids</taxon>
        <taxon>fabids</taxon>
        <taxon>Oxalidales</taxon>
        <taxon>Cephalotaceae</taxon>
        <taxon>Cephalotus</taxon>
    </lineage>
</organism>
<name>A0A1Q3CCH0_CEPFO</name>
<proteinExistence type="inferred from homology"/>
<reference evidence="9" key="1">
    <citation type="submission" date="2016-04" db="EMBL/GenBank/DDBJ databases">
        <title>Cephalotus genome sequencing.</title>
        <authorList>
            <person name="Fukushima K."/>
            <person name="Hasebe M."/>
            <person name="Fang X."/>
        </authorList>
    </citation>
    <scope>NUCLEOTIDE SEQUENCE [LARGE SCALE GENOMIC DNA]</scope>
    <source>
        <strain evidence="9">cv. St1</strain>
    </source>
</reference>
<feature type="region of interest" description="Disordered" evidence="7">
    <location>
        <begin position="1"/>
        <end position="159"/>
    </location>
</feature>
<evidence type="ECO:0000256" key="6">
    <source>
        <dbReference type="ARBA" id="ARBA00024199"/>
    </source>
</evidence>
<comment type="similarity">
    <text evidence="6">Belongs to the SOFL plant protein family.</text>
</comment>
<feature type="compositionally biased region" description="Basic and acidic residues" evidence="7">
    <location>
        <begin position="29"/>
        <end position="44"/>
    </location>
</feature>
<dbReference type="OrthoDB" id="1750100at2759"/>
<dbReference type="AlphaFoldDB" id="A0A1Q3CCH0"/>
<evidence type="ECO:0000256" key="4">
    <source>
        <dbReference type="ARBA" id="ARBA00022864"/>
    </source>
</evidence>
<keyword evidence="4" id="KW-0932">Cytokinin signaling pathway</keyword>
<keyword evidence="9" id="KW-1185">Reference proteome</keyword>
<dbReference type="GO" id="GO:0009736">
    <property type="term" value="P:cytokinin-activated signaling pathway"/>
    <property type="evidence" value="ECO:0007669"/>
    <property type="project" value="UniProtKB-KW"/>
</dbReference>
<dbReference type="GO" id="GO:0009691">
    <property type="term" value="P:cytokinin biosynthetic process"/>
    <property type="evidence" value="ECO:0007669"/>
    <property type="project" value="UniProtKB-KW"/>
</dbReference>
<protein>
    <submittedName>
        <fullName evidence="8">Uncharacterized protein</fullName>
    </submittedName>
</protein>
<dbReference type="EMBL" id="BDDD01001680">
    <property type="protein sequence ID" value="GAV77763.1"/>
    <property type="molecule type" value="Genomic_DNA"/>
</dbReference>
<dbReference type="InterPro" id="IPR044670">
    <property type="entry name" value="SOFL"/>
</dbReference>
<accession>A0A1Q3CCH0</accession>
<evidence type="ECO:0000256" key="7">
    <source>
        <dbReference type="SAM" id="MobiDB-lite"/>
    </source>
</evidence>
<dbReference type="GO" id="GO:0005737">
    <property type="term" value="C:cytoplasm"/>
    <property type="evidence" value="ECO:0007669"/>
    <property type="project" value="UniProtKB-SubCell"/>
</dbReference>
<dbReference type="PANTHER" id="PTHR33347">
    <property type="entry name" value="OSJNBA0091C07.3 PROTEIN"/>
    <property type="match status" value="1"/>
</dbReference>
<feature type="compositionally biased region" description="Acidic residues" evidence="7">
    <location>
        <begin position="45"/>
        <end position="69"/>
    </location>
</feature>
<evidence type="ECO:0000256" key="2">
    <source>
        <dbReference type="ARBA" id="ARBA00022490"/>
    </source>
</evidence>
<evidence type="ECO:0000256" key="5">
    <source>
        <dbReference type="ARBA" id="ARBA00023242"/>
    </source>
</evidence>
<keyword evidence="5" id="KW-0539">Nucleus</keyword>
<keyword evidence="2" id="KW-0963">Cytoplasm</keyword>
<sequence length="159" mass="17103">MESSQLFGDTEECHSSESGWTMYIGSPVHSDDGGDADGHSHSGDDENDDDPGGDDDSEANSEDDSDDSMASDASSGPSRDHQGNPYGYRGHGMAHEEGKGNGKHCLEKGANKAVKKERAERSSRKEEKEESVVMATRANNTATHSGSKVRKSTWKGKRK</sequence>